<sequence length="191" mass="20932">MVEKALARFATELDLDGVDVVLMSSTFTLPETGVHGYAPNAHQVDLSVTPGSPAFQRLWLTEVPATLAHELHHVRRWRGPGYGKTLLEALVSEGLAQHFEAGYRGESPIYAQPTMDLAALWERAQPQLSAPHDHAAWFFGSPAQDFPRWGGYALGYELVRRFFAAQGGDAVSHANTPASAFEGAWWVSCLT</sequence>
<name>Q9RX70_DEIRA</name>
<dbReference type="EMBL" id="AE000513">
    <property type="protein sequence ID" value="AAF10034.1"/>
    <property type="molecule type" value="Genomic_DNA"/>
</dbReference>
<dbReference type="PATRIC" id="fig|243230.17.peg.621"/>
<dbReference type="eggNOG" id="COG5504">
    <property type="taxonomic scope" value="Bacteria"/>
</dbReference>
<organism evidence="2 3">
    <name type="scientific">Deinococcus radiodurans (strain ATCC 13939 / DSM 20539 / JCM 16871 / CCUG 27074 / LMG 4051 / NBRC 15346 / NCIMB 9279 / VKM B-1422 / R1)</name>
    <dbReference type="NCBI Taxonomy" id="243230"/>
    <lineage>
        <taxon>Bacteria</taxon>
        <taxon>Thermotogati</taxon>
        <taxon>Deinococcota</taxon>
        <taxon>Deinococci</taxon>
        <taxon>Deinococcales</taxon>
        <taxon>Deinococcaceae</taxon>
        <taxon>Deinococcus</taxon>
    </lineage>
</organism>
<dbReference type="HOGENOM" id="CLU_086343_0_0_0"/>
<protein>
    <recommendedName>
        <fullName evidence="1">DUF2268 domain-containing protein</fullName>
    </recommendedName>
</protein>
<dbReference type="OrthoDB" id="69012at2"/>
<feature type="domain" description="DUF2268" evidence="1">
    <location>
        <begin position="25"/>
        <end position="181"/>
    </location>
</feature>
<dbReference type="KEGG" id="dra:DR_0445"/>
<dbReference type="EnsemblBacteria" id="AAF10034">
    <property type="protein sequence ID" value="AAF10034"/>
    <property type="gene ID" value="DR_0445"/>
</dbReference>
<dbReference type="PaxDb" id="243230-DR_0445"/>
<accession>Q9RX70</accession>
<dbReference type="Pfam" id="PF10026">
    <property type="entry name" value="DUF2268"/>
    <property type="match status" value="1"/>
</dbReference>
<evidence type="ECO:0000313" key="2">
    <source>
        <dbReference type="EMBL" id="AAF10034.1"/>
    </source>
</evidence>
<dbReference type="PIR" id="A75517">
    <property type="entry name" value="A75517"/>
</dbReference>
<dbReference type="Proteomes" id="UP000002524">
    <property type="component" value="Chromosome 1"/>
</dbReference>
<dbReference type="InterPro" id="IPR018728">
    <property type="entry name" value="DUF2268"/>
</dbReference>
<keyword evidence="3" id="KW-1185">Reference proteome</keyword>
<evidence type="ECO:0000259" key="1">
    <source>
        <dbReference type="Pfam" id="PF10026"/>
    </source>
</evidence>
<evidence type="ECO:0000313" key="3">
    <source>
        <dbReference type="Proteomes" id="UP000002524"/>
    </source>
</evidence>
<gene>
    <name evidence="2" type="ordered locus">DR_0445</name>
</gene>
<dbReference type="InParanoid" id="Q9RX70"/>
<dbReference type="AlphaFoldDB" id="Q9RX70"/>
<proteinExistence type="predicted"/>
<reference evidence="2 3" key="1">
    <citation type="journal article" date="1999" name="Science">
        <title>Genome sequence of the radioresistant bacterium Deinococcus radiodurans R1.</title>
        <authorList>
            <person name="White O."/>
            <person name="Eisen J.A."/>
            <person name="Heidelberg J.F."/>
            <person name="Hickey E.K."/>
            <person name="Peterson J.D."/>
            <person name="Dodson R.J."/>
            <person name="Haft D.H."/>
            <person name="Gwinn M.L."/>
            <person name="Nelson W.C."/>
            <person name="Richardson D.L."/>
            <person name="Moffat K.S."/>
            <person name="Qin H."/>
            <person name="Jiang L."/>
            <person name="Pamphile W."/>
            <person name="Crosby M."/>
            <person name="Shen M."/>
            <person name="Vamathevan J.J."/>
            <person name="Lam P."/>
            <person name="McDonald L."/>
            <person name="Utterback T."/>
            <person name="Zalewski C."/>
            <person name="Makarova K.S."/>
            <person name="Aravind L."/>
            <person name="Daly M.J."/>
            <person name="Minton K.W."/>
            <person name="Fleischmann R.D."/>
            <person name="Ketchum K.A."/>
            <person name="Nelson K.E."/>
            <person name="Salzberg S."/>
            <person name="Smith H.O."/>
            <person name="Venter J.C."/>
            <person name="Fraser C.M."/>
        </authorList>
    </citation>
    <scope>NUCLEOTIDE SEQUENCE [LARGE SCALE GENOMIC DNA]</scope>
    <source>
        <strain evidence="3">ATCC 13939 / DSM 20539 / JCM 16871 / LMG 4051 / NBRC 15346 / NCIMB 9279 / R1 / VKM B-1422</strain>
    </source>
</reference>